<dbReference type="Pfam" id="PF00520">
    <property type="entry name" value="Ion_trans"/>
    <property type="match status" value="1"/>
</dbReference>
<keyword evidence="9" id="KW-0406">Ion transport</keyword>
<keyword evidence="5" id="KW-0631">Potassium channel</keyword>
<dbReference type="FunFam" id="1.20.120.350:FF:000091">
    <property type="entry name" value="Predicted protein"/>
    <property type="match status" value="1"/>
</dbReference>
<evidence type="ECO:0000256" key="12">
    <source>
        <dbReference type="SAM" id="MobiDB-lite"/>
    </source>
</evidence>
<keyword evidence="6" id="KW-0851">Voltage-gated channel</keyword>
<dbReference type="InterPro" id="IPR005821">
    <property type="entry name" value="Ion_trans_dom"/>
</dbReference>
<evidence type="ECO:0000256" key="7">
    <source>
        <dbReference type="ARBA" id="ARBA00022958"/>
    </source>
</evidence>
<reference evidence="15" key="1">
    <citation type="submission" date="2021-01" db="EMBL/GenBank/DDBJ databases">
        <authorList>
            <person name="Corre E."/>
            <person name="Pelletier E."/>
            <person name="Niang G."/>
            <person name="Scheremetjew M."/>
            <person name="Finn R."/>
            <person name="Kale V."/>
            <person name="Holt S."/>
            <person name="Cochrane G."/>
            <person name="Meng A."/>
            <person name="Brown T."/>
            <person name="Cohen L."/>
        </authorList>
    </citation>
    <scope>NUCLEOTIDE SEQUENCE</scope>
    <source>
        <strain evidence="15">NY070348D</strain>
    </source>
</reference>
<dbReference type="AlphaFoldDB" id="A0A7S2S5R2"/>
<dbReference type="PANTHER" id="PTHR11537">
    <property type="entry name" value="VOLTAGE-GATED POTASSIUM CHANNEL"/>
    <property type="match status" value="1"/>
</dbReference>
<keyword evidence="7" id="KW-0630">Potassium</keyword>
<evidence type="ECO:0000256" key="11">
    <source>
        <dbReference type="ARBA" id="ARBA00023303"/>
    </source>
</evidence>
<feature type="domain" description="Ion transport" evidence="14">
    <location>
        <begin position="92"/>
        <end position="323"/>
    </location>
</feature>
<dbReference type="Gene3D" id="1.20.120.350">
    <property type="entry name" value="Voltage-gated potassium channels. Chain C"/>
    <property type="match status" value="1"/>
</dbReference>
<dbReference type="FunFam" id="1.10.287.70:FF:000097">
    <property type="entry name" value="Potassium voltage-gated channel subfamily G member 3"/>
    <property type="match status" value="1"/>
</dbReference>
<keyword evidence="2" id="KW-0813">Transport</keyword>
<feature type="transmembrane region" description="Helical" evidence="13">
    <location>
        <begin position="223"/>
        <end position="241"/>
    </location>
</feature>
<evidence type="ECO:0000256" key="4">
    <source>
        <dbReference type="ARBA" id="ARBA00022692"/>
    </source>
</evidence>
<dbReference type="PRINTS" id="PR00169">
    <property type="entry name" value="KCHANNEL"/>
</dbReference>
<accession>A0A7S2S5R2</accession>
<dbReference type="InterPro" id="IPR028325">
    <property type="entry name" value="VG_K_chnl"/>
</dbReference>
<evidence type="ECO:0000256" key="9">
    <source>
        <dbReference type="ARBA" id="ARBA00023065"/>
    </source>
</evidence>
<keyword evidence="3" id="KW-0633">Potassium transport</keyword>
<comment type="subcellular location">
    <subcellularLocation>
        <location evidence="1">Membrane</location>
        <topology evidence="1">Multi-pass membrane protein</topology>
    </subcellularLocation>
</comment>
<feature type="region of interest" description="Disordered" evidence="12">
    <location>
        <begin position="406"/>
        <end position="428"/>
    </location>
</feature>
<dbReference type="InterPro" id="IPR003968">
    <property type="entry name" value="K_chnl_volt-dep_Kv"/>
</dbReference>
<dbReference type="Gene3D" id="1.10.287.70">
    <property type="match status" value="1"/>
</dbReference>
<keyword evidence="4 13" id="KW-0812">Transmembrane</keyword>
<name>A0A7S2S5R2_9STRA</name>
<feature type="region of interest" description="Disordered" evidence="12">
    <location>
        <begin position="1"/>
        <end position="34"/>
    </location>
</feature>
<evidence type="ECO:0000259" key="14">
    <source>
        <dbReference type="Pfam" id="PF00520"/>
    </source>
</evidence>
<evidence type="ECO:0000256" key="10">
    <source>
        <dbReference type="ARBA" id="ARBA00023136"/>
    </source>
</evidence>
<dbReference type="PRINTS" id="PR01491">
    <property type="entry name" value="KVCHANNEL"/>
</dbReference>
<dbReference type="SUPFAM" id="SSF81324">
    <property type="entry name" value="Voltage-gated potassium channels"/>
    <property type="match status" value="1"/>
</dbReference>
<dbReference type="EMBL" id="HBHK01016838">
    <property type="protein sequence ID" value="CAD9690318.1"/>
    <property type="molecule type" value="Transcribed_RNA"/>
</dbReference>
<evidence type="ECO:0000256" key="1">
    <source>
        <dbReference type="ARBA" id="ARBA00004141"/>
    </source>
</evidence>
<keyword evidence="10 13" id="KW-0472">Membrane</keyword>
<protein>
    <recommendedName>
        <fullName evidence="14">Ion transport domain-containing protein</fullName>
    </recommendedName>
</protein>
<evidence type="ECO:0000256" key="13">
    <source>
        <dbReference type="SAM" id="Phobius"/>
    </source>
</evidence>
<gene>
    <name evidence="15" type="ORF">QSP1433_LOCUS10576</name>
</gene>
<dbReference type="GO" id="GO:0005249">
    <property type="term" value="F:voltage-gated potassium channel activity"/>
    <property type="evidence" value="ECO:0007669"/>
    <property type="project" value="InterPro"/>
</dbReference>
<dbReference type="InterPro" id="IPR027359">
    <property type="entry name" value="Volt_channel_dom_sf"/>
</dbReference>
<dbReference type="GO" id="GO:0001508">
    <property type="term" value="P:action potential"/>
    <property type="evidence" value="ECO:0007669"/>
    <property type="project" value="TreeGrafter"/>
</dbReference>
<feature type="compositionally biased region" description="Basic and acidic residues" evidence="12">
    <location>
        <begin position="11"/>
        <end position="34"/>
    </location>
</feature>
<keyword evidence="8 13" id="KW-1133">Transmembrane helix</keyword>
<sequence>MTQIHPAKPPEGVDRGNTEKNDEELDREHLEDLDRQSAKRGSFRLAEVSNVWGASSYKGGFLVLQDDEIVKLTLKQRMWAFLDDPSSSDGAQIFSLALMMVITFSVVVFCLESLPMFYLDAEDDNSIWAWIETICVIIFTVEYVLRLISCPNKLKFLKSVLNTIDLAAIVPFYLEKYFTVNSAVFRVVRLVRVFRVFKISRYLSWISIFMEAMIQSAQPLTMLLFVMMIGCVFFSSAMFFIEKGEFDEVNEVYMREGKESPFQSIPATFWWCLVTMTTVGYGDVYPITPAGKLVASLASLTGILVLAIPITIISTNFSVEYEKLKKQRKTMRDRVLLLKNHFKERKSGLDAMNMEIEELVKRTSIGFMQEIGDLVEVSKAEMLIELEELVKLAYVSRQKDLRQAQVQADKNAKKPGVAGSLVSFSSKQ</sequence>
<evidence type="ECO:0000256" key="8">
    <source>
        <dbReference type="ARBA" id="ARBA00022989"/>
    </source>
</evidence>
<keyword evidence="11" id="KW-0407">Ion channel</keyword>
<feature type="transmembrane region" description="Helical" evidence="13">
    <location>
        <begin position="127"/>
        <end position="148"/>
    </location>
</feature>
<evidence type="ECO:0000256" key="3">
    <source>
        <dbReference type="ARBA" id="ARBA00022538"/>
    </source>
</evidence>
<proteinExistence type="predicted"/>
<organism evidence="15">
    <name type="scientific">Mucochytrium quahogii</name>
    <dbReference type="NCBI Taxonomy" id="96639"/>
    <lineage>
        <taxon>Eukaryota</taxon>
        <taxon>Sar</taxon>
        <taxon>Stramenopiles</taxon>
        <taxon>Bigyra</taxon>
        <taxon>Labyrinthulomycetes</taxon>
        <taxon>Thraustochytrida</taxon>
        <taxon>Thraustochytriidae</taxon>
        <taxon>Mucochytrium</taxon>
    </lineage>
</organism>
<feature type="transmembrane region" description="Helical" evidence="13">
    <location>
        <begin position="293"/>
        <end position="319"/>
    </location>
</feature>
<evidence type="ECO:0000256" key="6">
    <source>
        <dbReference type="ARBA" id="ARBA00022882"/>
    </source>
</evidence>
<evidence type="ECO:0000313" key="15">
    <source>
        <dbReference type="EMBL" id="CAD9690318.1"/>
    </source>
</evidence>
<evidence type="ECO:0000256" key="2">
    <source>
        <dbReference type="ARBA" id="ARBA00022448"/>
    </source>
</evidence>
<feature type="transmembrane region" description="Helical" evidence="13">
    <location>
        <begin position="93"/>
        <end position="115"/>
    </location>
</feature>
<evidence type="ECO:0000256" key="5">
    <source>
        <dbReference type="ARBA" id="ARBA00022826"/>
    </source>
</evidence>
<dbReference type="PANTHER" id="PTHR11537:SF254">
    <property type="entry name" value="POTASSIUM VOLTAGE-GATED CHANNEL PROTEIN SHAB"/>
    <property type="match status" value="1"/>
</dbReference>
<dbReference type="GO" id="GO:0008076">
    <property type="term" value="C:voltage-gated potassium channel complex"/>
    <property type="evidence" value="ECO:0007669"/>
    <property type="project" value="InterPro"/>
</dbReference>